<dbReference type="EMBL" id="WIXE01022319">
    <property type="protein sequence ID" value="KAK5967587.1"/>
    <property type="molecule type" value="Genomic_DNA"/>
</dbReference>
<comment type="caution">
    <text evidence="2">The sequence shown here is derived from an EMBL/GenBank/DDBJ whole genome shotgun (WGS) entry which is preliminary data.</text>
</comment>
<keyword evidence="1" id="KW-0472">Membrane</keyword>
<dbReference type="Proteomes" id="UP001331761">
    <property type="component" value="Unassembled WGS sequence"/>
</dbReference>
<accession>A0AAN8F516</accession>
<evidence type="ECO:0000313" key="3">
    <source>
        <dbReference type="Proteomes" id="UP001331761"/>
    </source>
</evidence>
<keyword evidence="3" id="KW-1185">Reference proteome</keyword>
<evidence type="ECO:0000313" key="2">
    <source>
        <dbReference type="EMBL" id="KAK5967587.1"/>
    </source>
</evidence>
<reference evidence="2 3" key="1">
    <citation type="submission" date="2019-10" db="EMBL/GenBank/DDBJ databases">
        <title>Assembly and Annotation for the nematode Trichostrongylus colubriformis.</title>
        <authorList>
            <person name="Martin J."/>
        </authorList>
    </citation>
    <scope>NUCLEOTIDE SEQUENCE [LARGE SCALE GENOMIC DNA]</scope>
    <source>
        <strain evidence="2">G859</strain>
        <tissue evidence="2">Whole worm</tissue>
    </source>
</reference>
<keyword evidence="1" id="KW-1133">Transmembrane helix</keyword>
<organism evidence="2 3">
    <name type="scientific">Trichostrongylus colubriformis</name>
    <name type="common">Black scour worm</name>
    <dbReference type="NCBI Taxonomy" id="6319"/>
    <lineage>
        <taxon>Eukaryota</taxon>
        <taxon>Metazoa</taxon>
        <taxon>Ecdysozoa</taxon>
        <taxon>Nematoda</taxon>
        <taxon>Chromadorea</taxon>
        <taxon>Rhabditida</taxon>
        <taxon>Rhabditina</taxon>
        <taxon>Rhabditomorpha</taxon>
        <taxon>Strongyloidea</taxon>
        <taxon>Trichostrongylidae</taxon>
        <taxon>Trichostrongylus</taxon>
    </lineage>
</organism>
<protein>
    <submittedName>
        <fullName evidence="2">Uncharacterized protein</fullName>
    </submittedName>
</protein>
<gene>
    <name evidence="2" type="ORF">GCK32_014172</name>
</gene>
<keyword evidence="1" id="KW-0812">Transmembrane</keyword>
<proteinExistence type="predicted"/>
<sequence>PTGKCDFAKLLAFFVYYNLNFILFAFLCRTVPELYSIWQKNARKYVWMLSKFSVEMAISMTTLRDGYYVMLNCMR</sequence>
<dbReference type="AlphaFoldDB" id="A0AAN8F516"/>
<name>A0AAN8F516_TRICO</name>
<feature type="transmembrane region" description="Helical" evidence="1">
    <location>
        <begin position="7"/>
        <end position="27"/>
    </location>
</feature>
<feature type="non-terminal residue" evidence="2">
    <location>
        <position position="1"/>
    </location>
</feature>
<evidence type="ECO:0000256" key="1">
    <source>
        <dbReference type="SAM" id="Phobius"/>
    </source>
</evidence>